<dbReference type="PRINTS" id="PR00080">
    <property type="entry name" value="SDRFAMILY"/>
</dbReference>
<dbReference type="PRINTS" id="PR00081">
    <property type="entry name" value="GDHRDH"/>
</dbReference>
<dbReference type="CDD" id="cd05233">
    <property type="entry name" value="SDR_c"/>
    <property type="match status" value="1"/>
</dbReference>
<dbReference type="Proteomes" id="UP001595630">
    <property type="component" value="Unassembled WGS sequence"/>
</dbReference>
<comment type="similarity">
    <text evidence="1">Belongs to the short-chain dehydrogenases/reductases (SDR) family.</text>
</comment>
<gene>
    <name evidence="3" type="ORF">ACFOMF_13490</name>
</gene>
<dbReference type="PANTHER" id="PTHR24321:SF11">
    <property type="entry name" value="BLR0893 PROTEIN"/>
    <property type="match status" value="1"/>
</dbReference>
<dbReference type="GO" id="GO:0047936">
    <property type="term" value="F:glucose 1-dehydrogenase [NAD(P)+] activity"/>
    <property type="evidence" value="ECO:0007669"/>
    <property type="project" value="UniProtKB-EC"/>
</dbReference>
<accession>A0ABV7T6I8</accession>
<dbReference type="EC" id="1.1.1.47" evidence="3"/>
<evidence type="ECO:0000313" key="4">
    <source>
        <dbReference type="Proteomes" id="UP001595630"/>
    </source>
</evidence>
<keyword evidence="2 3" id="KW-0560">Oxidoreductase</keyword>
<reference evidence="4" key="1">
    <citation type="journal article" date="2019" name="Int. J. Syst. Evol. Microbiol.">
        <title>The Global Catalogue of Microorganisms (GCM) 10K type strain sequencing project: providing services to taxonomists for standard genome sequencing and annotation.</title>
        <authorList>
            <consortium name="The Broad Institute Genomics Platform"/>
            <consortium name="The Broad Institute Genome Sequencing Center for Infectious Disease"/>
            <person name="Wu L."/>
            <person name="Ma J."/>
        </authorList>
    </citation>
    <scope>NUCLEOTIDE SEQUENCE [LARGE SCALE GENOMIC DNA]</scope>
    <source>
        <strain evidence="4">KCTC 42447</strain>
    </source>
</reference>
<dbReference type="InterPro" id="IPR036291">
    <property type="entry name" value="NAD(P)-bd_dom_sf"/>
</dbReference>
<dbReference type="InterPro" id="IPR002347">
    <property type="entry name" value="SDR_fam"/>
</dbReference>
<dbReference type="PANTHER" id="PTHR24321">
    <property type="entry name" value="DEHYDROGENASES, SHORT CHAIN"/>
    <property type="match status" value="1"/>
</dbReference>
<protein>
    <submittedName>
        <fullName evidence="3">Glucose 1-dehydrogenase</fullName>
        <ecNumber evidence="3">1.1.1.47</ecNumber>
    </submittedName>
</protein>
<dbReference type="EMBL" id="JBHRXZ010000022">
    <property type="protein sequence ID" value="MFC3608795.1"/>
    <property type="molecule type" value="Genomic_DNA"/>
</dbReference>
<organism evidence="3 4">
    <name type="scientific">Stutzerimonas tarimensis</name>
    <dbReference type="NCBI Taxonomy" id="1507735"/>
    <lineage>
        <taxon>Bacteria</taxon>
        <taxon>Pseudomonadati</taxon>
        <taxon>Pseudomonadota</taxon>
        <taxon>Gammaproteobacteria</taxon>
        <taxon>Pseudomonadales</taxon>
        <taxon>Pseudomonadaceae</taxon>
        <taxon>Stutzerimonas</taxon>
    </lineage>
</organism>
<name>A0ABV7T6I8_9GAMM</name>
<dbReference type="RefSeq" id="WP_386365656.1">
    <property type="nucleotide sequence ID" value="NZ_JBHRXZ010000022.1"/>
</dbReference>
<evidence type="ECO:0000256" key="1">
    <source>
        <dbReference type="ARBA" id="ARBA00006484"/>
    </source>
</evidence>
<sequence length="250" mass="26058">MQFQDKVVLVTGAAGGIGAGTAAAFAREGAKVMLADIDADQGGQRVAEVEAAGGQAAFRRCDVSKSEDMRALVEETIARFGRLDILHNNAGISGGTDFTADISEDDWDRVIAINLKGVWLGLKYAIPPMLEQGGGVIVNTASALALTVLPGSAHYNATKHAVAGLTKTAATEYARHSIRINAVCPGVIRTAMLQNAPNLAELEPRLLALHPAGRLGEVEEVVNAVLWLASDGASFMHGSLMTVDGGWTAA</sequence>
<dbReference type="NCBIfam" id="NF005559">
    <property type="entry name" value="PRK07231.1"/>
    <property type="match status" value="1"/>
</dbReference>
<keyword evidence="4" id="KW-1185">Reference proteome</keyword>
<proteinExistence type="inferred from homology"/>
<evidence type="ECO:0000256" key="2">
    <source>
        <dbReference type="ARBA" id="ARBA00023002"/>
    </source>
</evidence>
<dbReference type="InterPro" id="IPR020904">
    <property type="entry name" value="Sc_DH/Rdtase_CS"/>
</dbReference>
<dbReference type="Gene3D" id="3.40.50.720">
    <property type="entry name" value="NAD(P)-binding Rossmann-like Domain"/>
    <property type="match status" value="1"/>
</dbReference>
<dbReference type="Pfam" id="PF13561">
    <property type="entry name" value="adh_short_C2"/>
    <property type="match status" value="1"/>
</dbReference>
<dbReference type="PROSITE" id="PS00061">
    <property type="entry name" value="ADH_SHORT"/>
    <property type="match status" value="1"/>
</dbReference>
<evidence type="ECO:0000313" key="3">
    <source>
        <dbReference type="EMBL" id="MFC3608795.1"/>
    </source>
</evidence>
<dbReference type="SUPFAM" id="SSF51735">
    <property type="entry name" value="NAD(P)-binding Rossmann-fold domains"/>
    <property type="match status" value="1"/>
</dbReference>
<comment type="caution">
    <text evidence="3">The sequence shown here is derived from an EMBL/GenBank/DDBJ whole genome shotgun (WGS) entry which is preliminary data.</text>
</comment>